<name>A0A3S3VNB6_9HYPH</name>
<dbReference type="SUPFAM" id="SSF109910">
    <property type="entry name" value="YgfY-like"/>
    <property type="match status" value="1"/>
</dbReference>
<gene>
    <name evidence="4" type="ORF">EPK99_06240</name>
</gene>
<keyword evidence="3" id="KW-0143">Chaperone</keyword>
<dbReference type="EMBL" id="SBIP01000002">
    <property type="protein sequence ID" value="RWX78233.1"/>
    <property type="molecule type" value="Genomic_DNA"/>
</dbReference>
<dbReference type="InterPro" id="IPR036714">
    <property type="entry name" value="SDH_sf"/>
</dbReference>
<dbReference type="GO" id="GO:0006099">
    <property type="term" value="P:tricarboxylic acid cycle"/>
    <property type="evidence" value="ECO:0007669"/>
    <property type="project" value="TreeGrafter"/>
</dbReference>
<reference evidence="4 5" key="1">
    <citation type="submission" date="2019-01" db="EMBL/GenBank/DDBJ databases">
        <title>The draft genome of Rhizobium sp. 24NR.</title>
        <authorList>
            <person name="Liu L."/>
            <person name="Liang L."/>
            <person name="Shi S."/>
            <person name="Xu L."/>
            <person name="Wang X."/>
            <person name="Li L."/>
            <person name="Zhang X."/>
        </authorList>
    </citation>
    <scope>NUCLEOTIDE SEQUENCE [LARGE SCALE GENOMIC DNA]</scope>
    <source>
        <strain evidence="4 5">24NR</strain>
    </source>
</reference>
<protein>
    <recommendedName>
        <fullName evidence="2">FAD assembly factor SdhE</fullName>
    </recommendedName>
</protein>
<dbReference type="AlphaFoldDB" id="A0A3S3VNB6"/>
<comment type="similarity">
    <text evidence="1">Belongs to the SdhE FAD assembly factor family.</text>
</comment>
<proteinExistence type="inferred from homology"/>
<dbReference type="InterPro" id="IPR005631">
    <property type="entry name" value="SDH"/>
</dbReference>
<keyword evidence="5" id="KW-1185">Reference proteome</keyword>
<evidence type="ECO:0000256" key="1">
    <source>
        <dbReference type="ARBA" id="ARBA00008571"/>
    </source>
</evidence>
<dbReference type="OrthoDB" id="9807264at2"/>
<dbReference type="RefSeq" id="WP_128442211.1">
    <property type="nucleotide sequence ID" value="NZ_SBIP01000002.1"/>
</dbReference>
<evidence type="ECO:0000256" key="3">
    <source>
        <dbReference type="ARBA" id="ARBA00023186"/>
    </source>
</evidence>
<accession>A0A3S3VNB6</accession>
<sequence length="108" mass="12175">MTGLARTSADLDPRRRRILYRCWHRGIREMDLVFGTFAEAEIAGLTTEELDEFETIMDADDHDLHAWITGAMVLPDTLNTPLFARIAAYVPDFDPVTKASLEARHGNA</sequence>
<evidence type="ECO:0000313" key="4">
    <source>
        <dbReference type="EMBL" id="RWX78233.1"/>
    </source>
</evidence>
<dbReference type="PANTHER" id="PTHR12469:SF2">
    <property type="entry name" value="SUCCINATE DEHYDROGENASE ASSEMBLY FACTOR 2, MITOCHONDRIAL"/>
    <property type="match status" value="1"/>
</dbReference>
<organism evidence="4 5">
    <name type="scientific">Neorhizobium lilium</name>
    <dbReference type="NCBI Taxonomy" id="2503024"/>
    <lineage>
        <taxon>Bacteria</taxon>
        <taxon>Pseudomonadati</taxon>
        <taxon>Pseudomonadota</taxon>
        <taxon>Alphaproteobacteria</taxon>
        <taxon>Hyphomicrobiales</taxon>
        <taxon>Rhizobiaceae</taxon>
        <taxon>Rhizobium/Agrobacterium group</taxon>
        <taxon>Neorhizobium</taxon>
    </lineage>
</organism>
<comment type="caution">
    <text evidence="4">The sequence shown here is derived from an EMBL/GenBank/DDBJ whole genome shotgun (WGS) entry which is preliminary data.</text>
</comment>
<dbReference type="Gene3D" id="1.10.150.250">
    <property type="entry name" value="Flavinator of succinate dehydrogenase"/>
    <property type="match status" value="1"/>
</dbReference>
<evidence type="ECO:0000256" key="2">
    <source>
        <dbReference type="ARBA" id="ARBA00019418"/>
    </source>
</evidence>
<dbReference type="Proteomes" id="UP000287687">
    <property type="component" value="Unassembled WGS sequence"/>
</dbReference>
<dbReference type="PANTHER" id="PTHR12469">
    <property type="entry name" value="PROTEIN EMI5 HOMOLOG, MITOCHONDRIAL"/>
    <property type="match status" value="1"/>
</dbReference>
<dbReference type="Pfam" id="PF03937">
    <property type="entry name" value="Sdh5"/>
    <property type="match status" value="1"/>
</dbReference>
<evidence type="ECO:0000313" key="5">
    <source>
        <dbReference type="Proteomes" id="UP000287687"/>
    </source>
</evidence>